<organism evidence="1">
    <name type="scientific">Roseihalotalea indica</name>
    <dbReference type="NCBI Taxonomy" id="2867963"/>
    <lineage>
        <taxon>Bacteria</taxon>
        <taxon>Pseudomonadati</taxon>
        <taxon>Bacteroidota</taxon>
        <taxon>Cytophagia</taxon>
        <taxon>Cytophagales</taxon>
        <taxon>Catalimonadaceae</taxon>
        <taxon>Roseihalotalea</taxon>
    </lineage>
</organism>
<dbReference type="EMBL" id="CP120682">
    <property type="protein sequence ID" value="WKN40349.1"/>
    <property type="molecule type" value="Genomic_DNA"/>
</dbReference>
<accession>A0AA49JKH5</accession>
<reference evidence="1" key="1">
    <citation type="journal article" date="2023" name="Comput. Struct. Biotechnol. J.">
        <title>Discovery of a novel marine Bacteroidetes with a rich repertoire of carbohydrate-active enzymes.</title>
        <authorList>
            <person name="Chen B."/>
            <person name="Liu G."/>
            <person name="Chen Q."/>
            <person name="Wang H."/>
            <person name="Liu L."/>
            <person name="Tang K."/>
        </authorList>
    </citation>
    <scope>NUCLEOTIDE SEQUENCE</scope>
    <source>
        <strain evidence="1">TK19036</strain>
    </source>
</reference>
<gene>
    <name evidence="1" type="ORF">K4G66_16900</name>
</gene>
<dbReference type="SUPFAM" id="SSF56112">
    <property type="entry name" value="Protein kinase-like (PK-like)"/>
    <property type="match status" value="1"/>
</dbReference>
<protein>
    <submittedName>
        <fullName evidence="1">Uncharacterized protein</fullName>
    </submittedName>
</protein>
<reference evidence="1" key="2">
    <citation type="journal article" date="2024" name="Antonie Van Leeuwenhoek">
        <title>Roseihalotalea indica gen. nov., sp. nov., a halophilic Bacteroidetes from mesopelagic Southwest Indian Ocean with higher carbohydrate metabolic potential.</title>
        <authorList>
            <person name="Chen B."/>
            <person name="Zhang M."/>
            <person name="Lin D."/>
            <person name="Ye J."/>
            <person name="Tang K."/>
        </authorList>
    </citation>
    <scope>NUCLEOTIDE SEQUENCE</scope>
    <source>
        <strain evidence="1">TK19036</strain>
    </source>
</reference>
<dbReference type="InterPro" id="IPR011009">
    <property type="entry name" value="Kinase-like_dom_sf"/>
</dbReference>
<evidence type="ECO:0000313" key="1">
    <source>
        <dbReference type="EMBL" id="WKN40349.1"/>
    </source>
</evidence>
<sequence>MRVVDFEDIIKSAWEEYDASRSIVSVTDISAKVSTNHVFRVKLENDDMVIAKLSYFGRYEHFVEDHTLINALANNLNAPYDHFLARSLMKGNSLYTYRYSDGALNAWVVFYNPIGVKEKLPRVLNEAQIRRLGQEVAKFHKACFKLKNILPPWSKTIAIDIEHLLEILDSNNGRFEHRMHTDSIRYQCNLLFENMEALGAHALPVIPVFVDWNIGNFSVDENFHFYSRWDYDWFRMSSRVVDFYFFSRVCSSVGDRTSFSYLIDPVMEERFMWFLEEYHAIYPLSRVEILFMKEAYRFFILNYVIKDGRYFFHEIYASRLQQEAHATYFPELDEKFNAGKILDALDL</sequence>
<proteinExistence type="predicted"/>
<name>A0AA49JKH5_9BACT</name>
<dbReference type="AlphaFoldDB" id="A0AA49JKH5"/>